<gene>
    <name evidence="2" type="ORF">EJA05_09300</name>
</gene>
<accession>A0A3S8UI32</accession>
<dbReference type="OrthoDB" id="6928941at2"/>
<dbReference type="KEGG" id="pory:EJA05_09300"/>
<dbReference type="EMBL" id="CP034338">
    <property type="protein sequence ID" value="AZL67926.1"/>
    <property type="molecule type" value="Genomic_DNA"/>
</dbReference>
<feature type="compositionally biased region" description="Basic and acidic residues" evidence="1">
    <location>
        <begin position="51"/>
        <end position="60"/>
    </location>
</feature>
<name>A0A3S8UI32_9PSED</name>
<evidence type="ECO:0000256" key="1">
    <source>
        <dbReference type="SAM" id="MobiDB-lite"/>
    </source>
</evidence>
<organism evidence="2 3">
    <name type="scientific">Pseudomonas entomophila</name>
    <dbReference type="NCBI Taxonomy" id="312306"/>
    <lineage>
        <taxon>Bacteria</taxon>
        <taxon>Pseudomonadati</taxon>
        <taxon>Pseudomonadota</taxon>
        <taxon>Gammaproteobacteria</taxon>
        <taxon>Pseudomonadales</taxon>
        <taxon>Pseudomonadaceae</taxon>
        <taxon>Pseudomonas</taxon>
    </lineage>
</organism>
<dbReference type="AlphaFoldDB" id="A0A3S8UI32"/>
<reference evidence="2 3" key="1">
    <citation type="submission" date="2018-12" db="EMBL/GenBank/DDBJ databases">
        <authorList>
            <person name="Li S."/>
            <person name="Yang R."/>
            <person name="Chen G."/>
            <person name="Zou L."/>
            <person name="Zhang C."/>
            <person name="Chen Y."/>
            <person name="Liu Z."/>
            <person name="Li Y."/>
            <person name="Yan Y."/>
            <person name="Huang M."/>
            <person name="Chen T."/>
        </authorList>
    </citation>
    <scope>NUCLEOTIDE SEQUENCE [LARGE SCALE GENOMIC DNA]</scope>
    <source>
        <strain evidence="2 3">1257</strain>
    </source>
</reference>
<feature type="region of interest" description="Disordered" evidence="1">
    <location>
        <begin position="41"/>
        <end position="72"/>
    </location>
</feature>
<dbReference type="Proteomes" id="UP000268230">
    <property type="component" value="Chromosome"/>
</dbReference>
<proteinExistence type="predicted"/>
<sequence length="72" mass="8583">MRPRQYAAQILQLKTREERNAALLQVPEEWRDLVRKHCETTWHHPSRHKLRESPKPDEQYNRPTSAAPAART</sequence>
<evidence type="ECO:0000313" key="3">
    <source>
        <dbReference type="Proteomes" id="UP000268230"/>
    </source>
</evidence>
<protein>
    <submittedName>
        <fullName evidence="2">Uncharacterized protein</fullName>
    </submittedName>
</protein>
<evidence type="ECO:0000313" key="2">
    <source>
        <dbReference type="EMBL" id="AZL67926.1"/>
    </source>
</evidence>